<evidence type="ECO:0000313" key="1">
    <source>
        <dbReference type="EMBL" id="SHK26795.1"/>
    </source>
</evidence>
<evidence type="ECO:0000313" key="2">
    <source>
        <dbReference type="Proteomes" id="UP000184497"/>
    </source>
</evidence>
<keyword evidence="2" id="KW-1185">Reference proteome</keyword>
<dbReference type="SUPFAM" id="SSF116960">
    <property type="entry name" value="YfbU-like"/>
    <property type="match status" value="1"/>
</dbReference>
<dbReference type="InterPro" id="IPR023146">
    <property type="entry name" value="YfbU_alpha-helical_sf"/>
</dbReference>
<protein>
    <recommendedName>
        <fullName evidence="3">YfbU domain-containing protein</fullName>
    </recommendedName>
</protein>
<accession>A0A1M6R2R8</accession>
<dbReference type="STRING" id="564117.SAMN05216369_1279"/>
<dbReference type="Gene3D" id="1.10.287.680">
    <property type="entry name" value="Helix hairpin bin"/>
    <property type="match status" value="1"/>
</dbReference>
<dbReference type="InterPro" id="IPR023145">
    <property type="entry name" value="YfbU_helix-hairpin_sf"/>
</dbReference>
<name>A0A1M6R2R8_9GAMM</name>
<dbReference type="Proteomes" id="UP000184497">
    <property type="component" value="Unassembled WGS sequence"/>
</dbReference>
<dbReference type="RefSeq" id="WP_072796348.1">
    <property type="nucleotide sequence ID" value="NZ_FRAQ01000001.1"/>
</dbReference>
<gene>
    <name evidence="1" type="ORF">SAMN05216369_1279</name>
</gene>
<reference evidence="2" key="1">
    <citation type="submission" date="2016-11" db="EMBL/GenBank/DDBJ databases">
        <authorList>
            <person name="Varghese N."/>
            <person name="Submissions S."/>
        </authorList>
    </citation>
    <scope>NUCLEOTIDE SEQUENCE [LARGE SCALE GENOMIC DNA]</scope>
    <source>
        <strain evidence="2">CGMCC 1.10835</strain>
    </source>
</reference>
<dbReference type="OrthoDB" id="7595565at2"/>
<evidence type="ECO:0008006" key="3">
    <source>
        <dbReference type="Google" id="ProtNLM"/>
    </source>
</evidence>
<dbReference type="EMBL" id="FRAQ01000001">
    <property type="protein sequence ID" value="SHK26795.1"/>
    <property type="molecule type" value="Genomic_DNA"/>
</dbReference>
<dbReference type="NCBIfam" id="NF003936">
    <property type="entry name" value="PRK05445.1"/>
    <property type="match status" value="1"/>
</dbReference>
<dbReference type="Gene3D" id="1.10.3190.10">
    <property type="entry name" value="yfbu gene product, domain 2"/>
    <property type="match status" value="1"/>
</dbReference>
<dbReference type="InterPro" id="IPR005587">
    <property type="entry name" value="UPF0304_YfbU"/>
</dbReference>
<sequence length="162" mass="19404">MDKLKRYELINQLLILEKLYPEDADYYSKNRKALENGYELHYSWLTESISDGLSEEQCKEVLDILDMYRSITFSWQRLHDGQEIPDKLKFQGFDGNYETELMGYVQYFVIELARFDELTYGKEHPYFNSHGPMLENYRRMLAVWKEYGFDLTEDEIASVMEA</sequence>
<proteinExistence type="predicted"/>
<dbReference type="AlphaFoldDB" id="A0A1M6R2R8"/>
<organism evidence="1 2">
    <name type="scientific">Marinobacter antarcticus</name>
    <dbReference type="NCBI Taxonomy" id="564117"/>
    <lineage>
        <taxon>Bacteria</taxon>
        <taxon>Pseudomonadati</taxon>
        <taxon>Pseudomonadota</taxon>
        <taxon>Gammaproteobacteria</taxon>
        <taxon>Pseudomonadales</taxon>
        <taxon>Marinobacteraceae</taxon>
        <taxon>Marinobacter</taxon>
    </lineage>
</organism>
<dbReference type="Pfam" id="PF03887">
    <property type="entry name" value="YfbU"/>
    <property type="match status" value="1"/>
</dbReference>